<reference evidence="2 3" key="1">
    <citation type="journal article" date="2012" name="Nat. Biotechnol.">
        <title>Draft genome sequence of pigeonpea (Cajanus cajan), an orphan legume crop of resource-poor farmers.</title>
        <authorList>
            <person name="Varshney R.K."/>
            <person name="Chen W."/>
            <person name="Li Y."/>
            <person name="Bharti A.K."/>
            <person name="Saxena R.K."/>
            <person name="Schlueter J.A."/>
            <person name="Donoghue M.T."/>
            <person name="Azam S."/>
            <person name="Fan G."/>
            <person name="Whaley A.M."/>
            <person name="Farmer A.D."/>
            <person name="Sheridan J."/>
            <person name="Iwata A."/>
            <person name="Tuteja R."/>
            <person name="Penmetsa R.V."/>
            <person name="Wu W."/>
            <person name="Upadhyaya H.D."/>
            <person name="Yang S.P."/>
            <person name="Shah T."/>
            <person name="Saxena K.B."/>
            <person name="Michael T."/>
            <person name="McCombie W.R."/>
            <person name="Yang B."/>
            <person name="Zhang G."/>
            <person name="Yang H."/>
            <person name="Wang J."/>
            <person name="Spillane C."/>
            <person name="Cook D.R."/>
            <person name="May G.D."/>
            <person name="Xu X."/>
            <person name="Jackson S.A."/>
        </authorList>
    </citation>
    <scope>NUCLEOTIDE SEQUENCE [LARGE SCALE GENOMIC DNA]</scope>
    <source>
        <strain evidence="3">cv. Asha</strain>
    </source>
</reference>
<dbReference type="PANTHER" id="PTHR48475">
    <property type="entry name" value="RIBONUCLEASE H"/>
    <property type="match status" value="1"/>
</dbReference>
<keyword evidence="3" id="KW-1185">Reference proteome</keyword>
<evidence type="ECO:0000313" key="2">
    <source>
        <dbReference type="EMBL" id="KYP60968.1"/>
    </source>
</evidence>
<evidence type="ECO:0000313" key="3">
    <source>
        <dbReference type="Proteomes" id="UP000075243"/>
    </source>
</evidence>
<feature type="domain" description="Reverse transcriptase/retrotransposon-derived protein RNase H-like" evidence="1">
    <location>
        <begin position="3"/>
        <end position="100"/>
    </location>
</feature>
<evidence type="ECO:0000259" key="1">
    <source>
        <dbReference type="Pfam" id="PF17919"/>
    </source>
</evidence>
<dbReference type="Proteomes" id="UP000075243">
    <property type="component" value="Chromosome 9"/>
</dbReference>
<dbReference type="STRING" id="3821.A0A151T1T8"/>
<dbReference type="InterPro" id="IPR043502">
    <property type="entry name" value="DNA/RNA_pol_sf"/>
</dbReference>
<proteinExistence type="predicted"/>
<dbReference type="AlphaFoldDB" id="A0A151T1T8"/>
<dbReference type="InterPro" id="IPR041577">
    <property type="entry name" value="RT_RNaseH_2"/>
</dbReference>
<dbReference type="InterPro" id="IPR043128">
    <property type="entry name" value="Rev_trsase/Diguanyl_cyclase"/>
</dbReference>
<dbReference type="Pfam" id="PF17919">
    <property type="entry name" value="RT_RNaseH_2"/>
    <property type="match status" value="2"/>
</dbReference>
<dbReference type="PANTHER" id="PTHR48475:SF2">
    <property type="entry name" value="RIBONUCLEASE H"/>
    <property type="match status" value="1"/>
</dbReference>
<gene>
    <name evidence="2" type="ORF">KK1_023391</name>
</gene>
<feature type="non-terminal residue" evidence="2">
    <location>
        <position position="1"/>
    </location>
</feature>
<organism evidence="2 3">
    <name type="scientific">Cajanus cajan</name>
    <name type="common">Pigeon pea</name>
    <name type="synonym">Cajanus indicus</name>
    <dbReference type="NCBI Taxonomy" id="3821"/>
    <lineage>
        <taxon>Eukaryota</taxon>
        <taxon>Viridiplantae</taxon>
        <taxon>Streptophyta</taxon>
        <taxon>Embryophyta</taxon>
        <taxon>Tracheophyta</taxon>
        <taxon>Spermatophyta</taxon>
        <taxon>Magnoliopsida</taxon>
        <taxon>eudicotyledons</taxon>
        <taxon>Gunneridae</taxon>
        <taxon>Pentapetalae</taxon>
        <taxon>rosids</taxon>
        <taxon>fabids</taxon>
        <taxon>Fabales</taxon>
        <taxon>Fabaceae</taxon>
        <taxon>Papilionoideae</taxon>
        <taxon>50 kb inversion clade</taxon>
        <taxon>NPAAA clade</taxon>
        <taxon>indigoferoid/millettioid clade</taxon>
        <taxon>Phaseoleae</taxon>
        <taxon>Cajanus</taxon>
    </lineage>
</organism>
<accession>A0A151T1T8</accession>
<dbReference type="Gene3D" id="3.30.70.270">
    <property type="match status" value="2"/>
</dbReference>
<dbReference type="EMBL" id="CM003611">
    <property type="protein sequence ID" value="KYP60968.1"/>
    <property type="molecule type" value="Genomic_DNA"/>
</dbReference>
<name>A0A151T1T8_CAJCA</name>
<dbReference type="SUPFAM" id="SSF56672">
    <property type="entry name" value="DNA/RNA polymerases"/>
    <property type="match status" value="2"/>
</dbReference>
<sequence>FEWSDECEKAFKTLKERLGSPPILSKPNPEVDMVVYLCVSNEAISAVLVQEVGSQQPVYFISRMLQEVETRYQLLEKVALGLVHTARRLKQYFQSHRVIVRMDCPIAKVLRKPELAGWMMAWSIELSEFDINFEPRGLVKSQYLVDFINELQPKGHFLSDLWTIKLAGRLIALSRFLPCLAETAKPIVGLLRKVNKFEWSDECEKAFKALKERLGSPPILSKPNPEVDMVVYLCVSNEAISAVLVQEVGSQQPVYFISRMLQEVETRYQLLEKVALGLVHTARRLKQYFQSHRVIVLYLLRT</sequence>
<dbReference type="Gramene" id="C.cajan_22719.t">
    <property type="protein sequence ID" value="C.cajan_22719.t.cds1"/>
    <property type="gene ID" value="C.cajan_22719"/>
</dbReference>
<protein>
    <submittedName>
        <fullName evidence="2">Retrovirus-related Pol polyprotein from transposon 297 family</fullName>
    </submittedName>
</protein>
<feature type="domain" description="Reverse transcriptase/retrotransposon-derived protein RNase H-like" evidence="1">
    <location>
        <begin position="199"/>
        <end position="296"/>
    </location>
</feature>